<comment type="caution">
    <text evidence="5">The sequence shown here is derived from an EMBL/GenBank/DDBJ whole genome shotgun (WGS) entry which is preliminary data.</text>
</comment>
<dbReference type="Pfam" id="PF01121">
    <property type="entry name" value="CoaE"/>
    <property type="match status" value="1"/>
</dbReference>
<feature type="compositionally biased region" description="Basic residues" evidence="3">
    <location>
        <begin position="201"/>
        <end position="212"/>
    </location>
</feature>
<dbReference type="GO" id="GO:0005524">
    <property type="term" value="F:ATP binding"/>
    <property type="evidence" value="ECO:0007669"/>
    <property type="project" value="UniProtKB-KW"/>
</dbReference>
<protein>
    <submittedName>
        <fullName evidence="5">Dephospho-CoA kinase</fullName>
        <ecNumber evidence="5">2.7.1.24</ecNumber>
    </submittedName>
</protein>
<dbReference type="EC" id="2.7.1.24" evidence="5"/>
<evidence type="ECO:0000256" key="3">
    <source>
        <dbReference type="SAM" id="MobiDB-lite"/>
    </source>
</evidence>
<dbReference type="SUPFAM" id="SSF52540">
    <property type="entry name" value="P-loop containing nucleoside triphosphate hydrolases"/>
    <property type="match status" value="1"/>
</dbReference>
<keyword evidence="2" id="KW-0067">ATP-binding</keyword>
<keyword evidence="6" id="KW-1185">Reference proteome</keyword>
<reference evidence="5 6" key="1">
    <citation type="journal article" date="2015" name="Plant Cell">
        <title>Oil accumulation by the oleaginous diatom Fistulifera solaris as revealed by the genome and transcriptome.</title>
        <authorList>
            <person name="Tanaka T."/>
            <person name="Maeda Y."/>
            <person name="Veluchamy A."/>
            <person name="Tanaka M."/>
            <person name="Abida H."/>
            <person name="Marechal E."/>
            <person name="Bowler C."/>
            <person name="Muto M."/>
            <person name="Sunaga Y."/>
            <person name="Tanaka M."/>
            <person name="Yoshino T."/>
            <person name="Taniguchi T."/>
            <person name="Fukuda Y."/>
            <person name="Nemoto M."/>
            <person name="Matsumoto M."/>
            <person name="Wong P.S."/>
            <person name="Aburatani S."/>
            <person name="Fujibuchi W."/>
        </authorList>
    </citation>
    <scope>NUCLEOTIDE SEQUENCE [LARGE SCALE GENOMIC DNA]</scope>
    <source>
        <strain evidence="5 6">JPCC DA0580</strain>
    </source>
</reference>
<gene>
    <name evidence="5" type="ORF">FisN_9Hh226</name>
</gene>
<dbReference type="AlphaFoldDB" id="A0A1Z5JAX7"/>
<organism evidence="5 6">
    <name type="scientific">Fistulifera solaris</name>
    <name type="common">Oleaginous diatom</name>
    <dbReference type="NCBI Taxonomy" id="1519565"/>
    <lineage>
        <taxon>Eukaryota</taxon>
        <taxon>Sar</taxon>
        <taxon>Stramenopiles</taxon>
        <taxon>Ochrophyta</taxon>
        <taxon>Bacillariophyta</taxon>
        <taxon>Bacillariophyceae</taxon>
        <taxon>Bacillariophycidae</taxon>
        <taxon>Naviculales</taxon>
        <taxon>Naviculaceae</taxon>
        <taxon>Fistulifera</taxon>
    </lineage>
</organism>
<keyword evidence="4" id="KW-1133">Transmembrane helix</keyword>
<evidence type="ECO:0000313" key="5">
    <source>
        <dbReference type="EMBL" id="GAX11135.1"/>
    </source>
</evidence>
<dbReference type="PANTHER" id="PTHR10695">
    <property type="entry name" value="DEPHOSPHO-COA KINASE-RELATED"/>
    <property type="match status" value="1"/>
</dbReference>
<dbReference type="FunCoup" id="A0A1Z5JAX7">
    <property type="interactions" value="405"/>
</dbReference>
<dbReference type="InterPro" id="IPR027417">
    <property type="entry name" value="P-loop_NTPase"/>
</dbReference>
<dbReference type="PANTHER" id="PTHR10695:SF46">
    <property type="entry name" value="BIFUNCTIONAL COENZYME A SYNTHASE-RELATED"/>
    <property type="match status" value="1"/>
</dbReference>
<dbReference type="GO" id="GO:0015937">
    <property type="term" value="P:coenzyme A biosynthetic process"/>
    <property type="evidence" value="ECO:0007669"/>
    <property type="project" value="InterPro"/>
</dbReference>
<dbReference type="NCBIfam" id="TIGR00152">
    <property type="entry name" value="dephospho-CoA kinase"/>
    <property type="match status" value="1"/>
</dbReference>
<evidence type="ECO:0000313" key="6">
    <source>
        <dbReference type="Proteomes" id="UP000198406"/>
    </source>
</evidence>
<feature type="transmembrane region" description="Helical" evidence="4">
    <location>
        <begin position="438"/>
        <end position="460"/>
    </location>
</feature>
<dbReference type="InParanoid" id="A0A1Z5JAX7"/>
<evidence type="ECO:0000256" key="4">
    <source>
        <dbReference type="SAM" id="Phobius"/>
    </source>
</evidence>
<dbReference type="InterPro" id="IPR001977">
    <property type="entry name" value="Depp_CoAkinase"/>
</dbReference>
<dbReference type="PROSITE" id="PS51219">
    <property type="entry name" value="DPCK"/>
    <property type="match status" value="1"/>
</dbReference>
<dbReference type="CDD" id="cd02022">
    <property type="entry name" value="DPCK"/>
    <property type="match status" value="1"/>
</dbReference>
<keyword evidence="4" id="KW-0812">Transmembrane</keyword>
<dbReference type="GO" id="GO:0004140">
    <property type="term" value="F:dephospho-CoA kinase activity"/>
    <property type="evidence" value="ECO:0007669"/>
    <property type="project" value="UniProtKB-EC"/>
</dbReference>
<proteinExistence type="inferred from homology"/>
<sequence>MVFISTLQVLLGQPSARSVFAFGVRYLTHRMAWEEMVLGCFFTFPLSLLVAHLTVRMAAAGWRPSWIRSDLWTTFLITVVGDVFLEILLPSLQCLPPPTDPGPDVFAEMVWEDTDQSPFEPETALTFWMWFQRVWGFACPSRLDRHQLLSPDAVGSLLTLRLFFMCLGVYLGESFLPIALTGGIACGKSIVAQLLVDPRHEKKGRSKRRKPTTKSERSRGMFGNHHLEEEEGTFYLVDADSIGHEILLPPSVLASGNKGTSEEEGEYTVYPNESVFEEVVDVFGDAEADHRNILDDNGLIDRRKLGAIIFQDPTQRRALNQITHPRIILILLKRLLYGIFWSNHDFVCADVPLLFESGQLRRLFGIVIVVACDPELQLQRLKTRNPDLTEQQCRDRIASQMPIEVKAKMADICIWNNGDLDALADQVAEVRRDVMGRVYGIGMSLFQMLLLVGGSLSLAVTSKLFLMWN</sequence>
<dbReference type="EMBL" id="BDSP01000036">
    <property type="protein sequence ID" value="GAX11135.1"/>
    <property type="molecule type" value="Genomic_DNA"/>
</dbReference>
<feature type="region of interest" description="Disordered" evidence="3">
    <location>
        <begin position="201"/>
        <end position="223"/>
    </location>
</feature>
<dbReference type="HAMAP" id="MF_00376">
    <property type="entry name" value="Dephospho_CoA_kinase"/>
    <property type="match status" value="1"/>
</dbReference>
<keyword evidence="4" id="KW-0472">Membrane</keyword>
<dbReference type="Gene3D" id="3.40.50.300">
    <property type="entry name" value="P-loop containing nucleotide triphosphate hydrolases"/>
    <property type="match status" value="1"/>
</dbReference>
<dbReference type="OrthoDB" id="247245at2759"/>
<keyword evidence="1" id="KW-0547">Nucleotide-binding</keyword>
<keyword evidence="5" id="KW-0808">Transferase</keyword>
<accession>A0A1Z5JAX7</accession>
<name>A0A1Z5JAX7_FISSO</name>
<keyword evidence="5" id="KW-0418">Kinase</keyword>
<evidence type="ECO:0000256" key="1">
    <source>
        <dbReference type="ARBA" id="ARBA00022741"/>
    </source>
</evidence>
<evidence type="ECO:0000256" key="2">
    <source>
        <dbReference type="ARBA" id="ARBA00022840"/>
    </source>
</evidence>
<feature type="transmembrane region" description="Helical" evidence="4">
    <location>
        <begin position="37"/>
        <end position="59"/>
    </location>
</feature>
<dbReference type="Proteomes" id="UP000198406">
    <property type="component" value="Unassembled WGS sequence"/>
</dbReference>